<proteinExistence type="predicted"/>
<dbReference type="PANTHER" id="PTHR12526">
    <property type="entry name" value="GLYCOSYLTRANSFERASE"/>
    <property type="match status" value="1"/>
</dbReference>
<keyword evidence="1" id="KW-0175">Coiled coil</keyword>
<dbReference type="RefSeq" id="WP_277581995.1">
    <property type="nucleotide sequence ID" value="NZ_JAMBPV010000008.1"/>
</dbReference>
<organism evidence="3 4">
    <name type="scientific">Staphylococcus equorum</name>
    <dbReference type="NCBI Taxonomy" id="246432"/>
    <lineage>
        <taxon>Bacteria</taxon>
        <taxon>Bacillati</taxon>
        <taxon>Bacillota</taxon>
        <taxon>Bacilli</taxon>
        <taxon>Bacillales</taxon>
        <taxon>Staphylococcaceae</taxon>
        <taxon>Staphylococcus</taxon>
    </lineage>
</organism>
<dbReference type="GO" id="GO:0016757">
    <property type="term" value="F:glycosyltransferase activity"/>
    <property type="evidence" value="ECO:0007669"/>
    <property type="project" value="UniProtKB-KW"/>
</dbReference>
<feature type="domain" description="Glycosyl transferase family 1" evidence="2">
    <location>
        <begin position="326"/>
        <end position="480"/>
    </location>
</feature>
<dbReference type="EC" id="2.4.-.-" evidence="3"/>
<protein>
    <submittedName>
        <fullName evidence="3">Glycosyltransferase</fullName>
        <ecNumber evidence="3">2.4.-.-</ecNumber>
    </submittedName>
</protein>
<keyword evidence="3" id="KW-0808">Transferase</keyword>
<dbReference type="AlphaFoldDB" id="A0A9X4LAC9"/>
<dbReference type="InterPro" id="IPR001296">
    <property type="entry name" value="Glyco_trans_1"/>
</dbReference>
<dbReference type="SUPFAM" id="SSF53756">
    <property type="entry name" value="UDP-Glycosyltransferase/glycogen phosphorylase"/>
    <property type="match status" value="1"/>
</dbReference>
<keyword evidence="3" id="KW-0328">Glycosyltransferase</keyword>
<name>A0A9X4LAC9_9STAP</name>
<feature type="coiled-coil region" evidence="1">
    <location>
        <begin position="83"/>
        <end position="110"/>
    </location>
</feature>
<accession>A0A9X4LAC9</accession>
<evidence type="ECO:0000259" key="2">
    <source>
        <dbReference type="Pfam" id="PF00534"/>
    </source>
</evidence>
<evidence type="ECO:0000256" key="1">
    <source>
        <dbReference type="SAM" id="Coils"/>
    </source>
</evidence>
<dbReference type="PANTHER" id="PTHR12526:SF630">
    <property type="entry name" value="GLYCOSYLTRANSFERASE"/>
    <property type="match status" value="1"/>
</dbReference>
<comment type="caution">
    <text evidence="3">The sequence shown here is derived from an EMBL/GenBank/DDBJ whole genome shotgun (WGS) entry which is preliminary data.</text>
</comment>
<evidence type="ECO:0000313" key="3">
    <source>
        <dbReference type="EMBL" id="MDG0860176.1"/>
    </source>
</evidence>
<dbReference type="Gene3D" id="3.40.50.2000">
    <property type="entry name" value="Glycogen Phosphorylase B"/>
    <property type="match status" value="2"/>
</dbReference>
<dbReference type="Pfam" id="PF00534">
    <property type="entry name" value="Glycos_transf_1"/>
    <property type="match status" value="1"/>
</dbReference>
<gene>
    <name evidence="3" type="ORF">M4L21_12620</name>
</gene>
<reference evidence="3" key="1">
    <citation type="submission" date="2022-05" db="EMBL/GenBank/DDBJ databases">
        <title>Comparative genomics of Staphylococcus equorum isolates.</title>
        <authorList>
            <person name="Luelf R.H."/>
        </authorList>
    </citation>
    <scope>NUCLEOTIDE SEQUENCE</scope>
    <source>
        <strain evidence="3">TMW 2.2343</strain>
    </source>
</reference>
<evidence type="ECO:0000313" key="4">
    <source>
        <dbReference type="Proteomes" id="UP001152302"/>
    </source>
</evidence>
<dbReference type="Proteomes" id="UP001152302">
    <property type="component" value="Unassembled WGS sequence"/>
</dbReference>
<dbReference type="EMBL" id="JAMBPX010000009">
    <property type="protein sequence ID" value="MDG0860176.1"/>
    <property type="molecule type" value="Genomic_DNA"/>
</dbReference>
<sequence length="503" mass="59035">MLYTVTSTLPPVHGGRTKALLNRIQLMHNDLNETNTILTTNYNPNYYDVIKSFVENNKLNAQIRVENIYDWLSDFKLLYNPHSNSVTIEYQEVERDIEGLRSEIRKNNRDVVRYYDGDTYFLYRKFRPGSNILEFEDFMTPYCKKRVERHQYNNFGHLHKKIYFSTKNYGKIAEKFYDREGNKYCEKFFADDENTTLLLVQLYKEGKHFKAFENEKQLFQYYFQNRFKDGDIVFNDARLLDIPLLKQTNHTKNVLVFHSSHIDGNNVKKAYKYALTHSERVTKYLVLTAHQKTDIQNLYSIEDDRFAVIPHFIEVAEPSREPSNFKDQFIYIGRFGVGKQLDHLIKAYKLFREAGYTSKLVLYGKDEAGQLKMLKNQIEEYNLNEYVEISDYTSNPLAEFKASRASLLTSSFEGFGLTIMESIAVGCPAISYDVQYGPREIIEHGKNGYLIEPNNIPEFANGMMKIVDKPLNNVKNNERLKHQTAINNYAELLKQLQEKQITI</sequence>